<dbReference type="EMBL" id="ML996199">
    <property type="protein sequence ID" value="KAF2731267.1"/>
    <property type="molecule type" value="Genomic_DNA"/>
</dbReference>
<keyword evidence="6" id="KW-1185">Reference proteome</keyword>
<evidence type="ECO:0000313" key="5">
    <source>
        <dbReference type="EMBL" id="KAF2731267.1"/>
    </source>
</evidence>
<dbReference type="PROSITE" id="PS51683">
    <property type="entry name" value="SAM_OMT_II"/>
    <property type="match status" value="1"/>
</dbReference>
<evidence type="ECO:0000256" key="1">
    <source>
        <dbReference type="ARBA" id="ARBA00022603"/>
    </source>
</evidence>
<evidence type="ECO:0000313" key="6">
    <source>
        <dbReference type="Proteomes" id="UP000799444"/>
    </source>
</evidence>
<keyword evidence="1" id="KW-0489">Methyltransferase</keyword>
<keyword evidence="3" id="KW-0949">S-adenosyl-L-methionine</keyword>
<dbReference type="InterPro" id="IPR029063">
    <property type="entry name" value="SAM-dependent_MTases_sf"/>
</dbReference>
<dbReference type="Gene3D" id="3.40.50.150">
    <property type="entry name" value="Vaccinia Virus protein VP39"/>
    <property type="match status" value="1"/>
</dbReference>
<dbReference type="AlphaFoldDB" id="A0A9P4QPG9"/>
<sequence length="434" mass="48249">MSAGNTMLDLSRLIADNVASMHLLLEAHNFPTPSFGLDTPALFPKDEKLDTIRDTILSAITELRALVLGPREALRLTRPQNNQLVSLNAISRFNLASSFPVGQEATYGEIAQKTSLNETTTRRILRHAMTEHIFTETNSGAVAHTAASKLLAEDADARDLAAVAVEDLWRASTCAVDALEKWPNSEEGNQTASRSTLLRPGFSITNNSQDSLFTTLGRNPKRIKRFAGAMRALGATSEYSIQDLVQSFDWASLGDGLVVDVGGSQGSVSLALAKEYPRLRFMVQDLERVITARPKLPEDEVSSRVNFMAHDYFQPQPVAGADAYYFRWVFHSWAKGYCVKILQSLVPALKKGSWIILNEICVPEKRSLSVWKDRRIRQMDMAQLVLMNSGEREAGEWQEIFQLAHENYEFKGVREPPASSSSFLSVIVAQWKGD</sequence>
<evidence type="ECO:0000256" key="2">
    <source>
        <dbReference type="ARBA" id="ARBA00022679"/>
    </source>
</evidence>
<dbReference type="GO" id="GO:0032259">
    <property type="term" value="P:methylation"/>
    <property type="evidence" value="ECO:0007669"/>
    <property type="project" value="UniProtKB-KW"/>
</dbReference>
<dbReference type="Gene3D" id="1.10.10.10">
    <property type="entry name" value="Winged helix-like DNA-binding domain superfamily/Winged helix DNA-binding domain"/>
    <property type="match status" value="1"/>
</dbReference>
<dbReference type="SUPFAM" id="SSF53335">
    <property type="entry name" value="S-adenosyl-L-methionine-dependent methyltransferases"/>
    <property type="match status" value="1"/>
</dbReference>
<accession>A0A9P4QPG9</accession>
<dbReference type="SUPFAM" id="SSF46785">
    <property type="entry name" value="Winged helix' DNA-binding domain"/>
    <property type="match status" value="1"/>
</dbReference>
<comment type="caution">
    <text evidence="5">The sequence shown here is derived from an EMBL/GenBank/DDBJ whole genome shotgun (WGS) entry which is preliminary data.</text>
</comment>
<evidence type="ECO:0000259" key="4">
    <source>
        <dbReference type="Pfam" id="PF00891"/>
    </source>
</evidence>
<feature type="domain" description="O-methyltransferase C-terminal" evidence="4">
    <location>
        <begin position="212"/>
        <end position="402"/>
    </location>
</feature>
<dbReference type="InterPro" id="IPR036388">
    <property type="entry name" value="WH-like_DNA-bd_sf"/>
</dbReference>
<gene>
    <name evidence="5" type="ORF">EJ04DRAFT_443400</name>
</gene>
<protein>
    <submittedName>
        <fullName evidence="5">O-methyltransferase</fullName>
    </submittedName>
</protein>
<dbReference type="Proteomes" id="UP000799444">
    <property type="component" value="Unassembled WGS sequence"/>
</dbReference>
<dbReference type="InterPro" id="IPR016461">
    <property type="entry name" value="COMT-like"/>
</dbReference>
<dbReference type="OrthoDB" id="1606438at2759"/>
<proteinExistence type="predicted"/>
<dbReference type="PANTHER" id="PTHR43712:SF12">
    <property type="entry name" value="STERIGMATOCYSTIN 8-O-METHYLTRANSFERASE"/>
    <property type="match status" value="1"/>
</dbReference>
<dbReference type="Pfam" id="PF00891">
    <property type="entry name" value="Methyltransf_2"/>
    <property type="match status" value="1"/>
</dbReference>
<reference evidence="5" key="1">
    <citation type="journal article" date="2020" name="Stud. Mycol.">
        <title>101 Dothideomycetes genomes: a test case for predicting lifestyles and emergence of pathogens.</title>
        <authorList>
            <person name="Haridas S."/>
            <person name="Albert R."/>
            <person name="Binder M."/>
            <person name="Bloem J."/>
            <person name="Labutti K."/>
            <person name="Salamov A."/>
            <person name="Andreopoulos B."/>
            <person name="Baker S."/>
            <person name="Barry K."/>
            <person name="Bills G."/>
            <person name="Bluhm B."/>
            <person name="Cannon C."/>
            <person name="Castanera R."/>
            <person name="Culley D."/>
            <person name="Daum C."/>
            <person name="Ezra D."/>
            <person name="Gonzalez J."/>
            <person name="Henrissat B."/>
            <person name="Kuo A."/>
            <person name="Liang C."/>
            <person name="Lipzen A."/>
            <person name="Lutzoni F."/>
            <person name="Magnuson J."/>
            <person name="Mondo S."/>
            <person name="Nolan M."/>
            <person name="Ohm R."/>
            <person name="Pangilinan J."/>
            <person name="Park H.-J."/>
            <person name="Ramirez L."/>
            <person name="Alfaro M."/>
            <person name="Sun H."/>
            <person name="Tritt A."/>
            <person name="Yoshinaga Y."/>
            <person name="Zwiers L.-H."/>
            <person name="Turgeon B."/>
            <person name="Goodwin S."/>
            <person name="Spatafora J."/>
            <person name="Crous P."/>
            <person name="Grigoriev I."/>
        </authorList>
    </citation>
    <scope>NUCLEOTIDE SEQUENCE</scope>
    <source>
        <strain evidence="5">CBS 125425</strain>
    </source>
</reference>
<organism evidence="5 6">
    <name type="scientific">Polyplosphaeria fusca</name>
    <dbReference type="NCBI Taxonomy" id="682080"/>
    <lineage>
        <taxon>Eukaryota</taxon>
        <taxon>Fungi</taxon>
        <taxon>Dikarya</taxon>
        <taxon>Ascomycota</taxon>
        <taxon>Pezizomycotina</taxon>
        <taxon>Dothideomycetes</taxon>
        <taxon>Pleosporomycetidae</taxon>
        <taxon>Pleosporales</taxon>
        <taxon>Tetraplosphaeriaceae</taxon>
        <taxon>Polyplosphaeria</taxon>
    </lineage>
</organism>
<dbReference type="InterPro" id="IPR036390">
    <property type="entry name" value="WH_DNA-bd_sf"/>
</dbReference>
<dbReference type="PANTHER" id="PTHR43712">
    <property type="entry name" value="PUTATIVE (AFU_ORTHOLOGUE AFUA_4G14580)-RELATED"/>
    <property type="match status" value="1"/>
</dbReference>
<dbReference type="InterPro" id="IPR001077">
    <property type="entry name" value="COMT_C"/>
</dbReference>
<evidence type="ECO:0000256" key="3">
    <source>
        <dbReference type="ARBA" id="ARBA00022691"/>
    </source>
</evidence>
<dbReference type="GO" id="GO:0008171">
    <property type="term" value="F:O-methyltransferase activity"/>
    <property type="evidence" value="ECO:0007669"/>
    <property type="project" value="InterPro"/>
</dbReference>
<keyword evidence="2" id="KW-0808">Transferase</keyword>
<name>A0A9P4QPG9_9PLEO</name>